<comment type="caution">
    <text evidence="2">The sequence shown here is derived from an EMBL/GenBank/DDBJ whole genome shotgun (WGS) entry which is preliminary data.</text>
</comment>
<reference evidence="2" key="2">
    <citation type="submission" date="2022-07" db="EMBL/GenBank/DDBJ databases">
        <authorList>
            <person name="Goncalves M.F.M."/>
            <person name="Hilario S."/>
            <person name="Van De Peer Y."/>
            <person name="Esteves A.C."/>
            <person name="Alves A."/>
        </authorList>
    </citation>
    <scope>NUCLEOTIDE SEQUENCE</scope>
    <source>
        <strain evidence="2">MUM 19.33</strain>
    </source>
</reference>
<feature type="region of interest" description="Disordered" evidence="1">
    <location>
        <begin position="586"/>
        <end position="634"/>
    </location>
</feature>
<evidence type="ECO:0000313" key="3">
    <source>
        <dbReference type="Proteomes" id="UP001055219"/>
    </source>
</evidence>
<name>A0A9P9Y772_9HYPO</name>
<dbReference type="GeneID" id="75834348"/>
<proteinExistence type="predicted"/>
<feature type="compositionally biased region" description="Polar residues" evidence="1">
    <location>
        <begin position="1"/>
        <end position="18"/>
    </location>
</feature>
<feature type="region of interest" description="Disordered" evidence="1">
    <location>
        <begin position="659"/>
        <end position="702"/>
    </location>
</feature>
<protein>
    <submittedName>
        <fullName evidence="2">Uncharacterized protein</fullName>
    </submittedName>
</protein>
<feature type="compositionally biased region" description="Polar residues" evidence="1">
    <location>
        <begin position="320"/>
        <end position="338"/>
    </location>
</feature>
<feature type="compositionally biased region" description="Polar residues" evidence="1">
    <location>
        <begin position="520"/>
        <end position="536"/>
    </location>
</feature>
<feature type="compositionally biased region" description="Polar residues" evidence="1">
    <location>
        <begin position="492"/>
        <end position="510"/>
    </location>
</feature>
<dbReference type="EMBL" id="JAGIXG020000003">
    <property type="protein sequence ID" value="KAI6784782.1"/>
    <property type="molecule type" value="Genomic_DNA"/>
</dbReference>
<feature type="region of interest" description="Disordered" evidence="1">
    <location>
        <begin position="1"/>
        <end position="144"/>
    </location>
</feature>
<evidence type="ECO:0000256" key="1">
    <source>
        <dbReference type="SAM" id="MobiDB-lite"/>
    </source>
</evidence>
<sequence>MQSSADSLGHSRATTSHSHGPFRDAPAPAPTVPRHRSKSVGRPNTAPTAQFAPSSSPRPKSAGKNGISRSPSRKPFIVQKTRPGPPYLVGVSGADDDDDELPPVPPIAAHFQASAPSSPVTSKGPGSVNGSIMSGSAQSAGGKSGYVDILDAQGALRPSDFKSRLRATGARDYGEDVAERNMGVNGVDLNSPPVAAFYALTGGGPLAYKSDGSAVDVHGNKYAADAVPASLTSEVQGEDADQPSAVANQRLRGPVFPARTTSLLPNARYREDTATGTHDNSSEDVKAVRRLSLQSAPQGTASHTQAKSRPTSLHPALPSANLNGRPTSSFGLVTSLNKPSRPRDANFAASNDGEQEQGNRRRSRSAPNRPSSSGTDASSRARTYNKPLPQPPGANPLPRSTNAPSHPRNRSTGSSSVRNKSTALGDISEHVQPPPKINYEAYGTRNDSVSSWTPSTVASSNNRSRHTADTSLDLGYVLPRKANNKAPGSHVRLQSDSTVASDKSESTCLSQRAGKPARLTQPQSPDDVYMSTTTDGSDAEPHVGIQRKRHQDGEHLLFNEDGYGNGLPGLFNATVEDASPPAWATFRKSHQAPPASAPRKQPPSLKWRHEEDDDYSTVSESEKQPAQPAAAGGILSPVFDPVEAAMDARLDAKLAVQLRKKAKRRERMSTSSTLAARKSRMDGQKHAVKGDYEQGHVADSEV</sequence>
<feature type="compositionally biased region" description="Basic and acidic residues" evidence="1">
    <location>
        <begin position="679"/>
        <end position="702"/>
    </location>
</feature>
<dbReference type="OrthoDB" id="5325276at2759"/>
<dbReference type="RefSeq" id="XP_051365638.1">
    <property type="nucleotide sequence ID" value="XM_051502447.1"/>
</dbReference>
<organism evidence="2 3">
    <name type="scientific">Emericellopsis cladophorae</name>
    <dbReference type="NCBI Taxonomy" id="2686198"/>
    <lineage>
        <taxon>Eukaryota</taxon>
        <taxon>Fungi</taxon>
        <taxon>Dikarya</taxon>
        <taxon>Ascomycota</taxon>
        <taxon>Pezizomycotina</taxon>
        <taxon>Sordariomycetes</taxon>
        <taxon>Hypocreomycetidae</taxon>
        <taxon>Hypocreales</taxon>
        <taxon>Bionectriaceae</taxon>
        <taxon>Emericellopsis</taxon>
    </lineage>
</organism>
<accession>A0A9P9Y772</accession>
<dbReference type="AlphaFoldDB" id="A0A9P9Y772"/>
<feature type="compositionally biased region" description="Polar residues" evidence="1">
    <location>
        <begin position="399"/>
        <end position="422"/>
    </location>
</feature>
<gene>
    <name evidence="2" type="ORF">J7T54_007875</name>
</gene>
<feature type="compositionally biased region" description="Polar residues" evidence="1">
    <location>
        <begin position="294"/>
        <end position="311"/>
    </location>
</feature>
<evidence type="ECO:0000313" key="2">
    <source>
        <dbReference type="EMBL" id="KAI6784782.1"/>
    </source>
</evidence>
<dbReference type="Proteomes" id="UP001055219">
    <property type="component" value="Unassembled WGS sequence"/>
</dbReference>
<feature type="region of interest" description="Disordered" evidence="1">
    <location>
        <begin position="232"/>
        <end position="252"/>
    </location>
</feature>
<feature type="region of interest" description="Disordered" evidence="1">
    <location>
        <begin position="294"/>
        <end position="548"/>
    </location>
</feature>
<keyword evidence="3" id="KW-1185">Reference proteome</keyword>
<reference evidence="2" key="1">
    <citation type="journal article" date="2021" name="J Fungi (Basel)">
        <title>Genomic and Metabolomic Analyses of the Marine Fungus Emericellopsis cladophorae: Insights into Saltwater Adaptability Mechanisms and Its Biosynthetic Potential.</title>
        <authorList>
            <person name="Goncalves M.F.M."/>
            <person name="Hilario S."/>
            <person name="Van de Peer Y."/>
            <person name="Esteves A.C."/>
            <person name="Alves A."/>
        </authorList>
    </citation>
    <scope>NUCLEOTIDE SEQUENCE</scope>
    <source>
        <strain evidence="2">MUM 19.33</strain>
    </source>
</reference>
<feature type="compositionally biased region" description="Polar residues" evidence="1">
    <location>
        <begin position="45"/>
        <end position="58"/>
    </location>
</feature>
<feature type="compositionally biased region" description="Polar residues" evidence="1">
    <location>
        <begin position="445"/>
        <end position="462"/>
    </location>
</feature>